<dbReference type="AlphaFoldDB" id="A0A5N6QY89"/>
<evidence type="ECO:0000313" key="4">
    <source>
        <dbReference type="Proteomes" id="UP000327013"/>
    </source>
</evidence>
<evidence type="ECO:0000313" key="3">
    <source>
        <dbReference type="EMBL" id="KAE8021421.1"/>
    </source>
</evidence>
<dbReference type="Proteomes" id="UP000327013">
    <property type="component" value="Chromosome 3"/>
</dbReference>
<name>A0A5N6QY89_9ROSI</name>
<dbReference type="InterPro" id="IPR013177">
    <property type="entry name" value="Ribosomal_mS38_C"/>
</dbReference>
<protein>
    <recommendedName>
        <fullName evidence="2">Ribosomal protein mS38 C-terminal domain-containing protein</fullName>
    </recommendedName>
</protein>
<reference evidence="3 4" key="1">
    <citation type="submission" date="2019-06" db="EMBL/GenBank/DDBJ databases">
        <title>A chromosomal-level reference genome of Carpinus fangiana (Coryloideae, Betulaceae).</title>
        <authorList>
            <person name="Yang X."/>
            <person name="Wang Z."/>
            <person name="Zhang L."/>
            <person name="Hao G."/>
            <person name="Liu J."/>
            <person name="Yang Y."/>
        </authorList>
    </citation>
    <scope>NUCLEOTIDE SEQUENCE [LARGE SCALE GENOMIC DNA]</scope>
    <source>
        <strain evidence="3">Cfa_2016G</strain>
        <tissue evidence="3">Leaf</tissue>
    </source>
</reference>
<dbReference type="Pfam" id="PF14577">
    <property type="entry name" value="SEO_C"/>
    <property type="match status" value="1"/>
</dbReference>
<sequence>MQWYMVQHSSLIRKAAVRFIKEKRHFKNKLILVVLHPQGNVVSPNAIRMTGDDIEWVRKFTNSVCSIAMAARISLEMLYVGKGNKKEQVQRIIKTVTLEKLSSCWQDPAMVWFFWTRLESMLFSKIQQDKADNHVGPVIQGIKRLLSYDKGGGWTVLSSKGSSIAVNGHGTTDTFGTGLNELILVLYTRLSRVVIVGPYSSVVERQSCKLKKKKRRRRRLLVRLSMASALRRLLRKSPSPPTRLIAALQNPQASNPTVPLVFHQTHLVEPTNAKPCLGSVKAENLIHSQFSQIYPSFPFGFYLNPIFSTGSVPSEAEDATLHDWRTVWADSVKKKRKRKMNKHKYKKLRKRLRRQT</sequence>
<feature type="region of interest" description="Disordered" evidence="1">
    <location>
        <begin position="335"/>
        <end position="356"/>
    </location>
</feature>
<organism evidence="3 4">
    <name type="scientific">Carpinus fangiana</name>
    <dbReference type="NCBI Taxonomy" id="176857"/>
    <lineage>
        <taxon>Eukaryota</taxon>
        <taxon>Viridiplantae</taxon>
        <taxon>Streptophyta</taxon>
        <taxon>Embryophyta</taxon>
        <taxon>Tracheophyta</taxon>
        <taxon>Spermatophyta</taxon>
        <taxon>Magnoliopsida</taxon>
        <taxon>eudicotyledons</taxon>
        <taxon>Gunneridae</taxon>
        <taxon>Pentapetalae</taxon>
        <taxon>rosids</taxon>
        <taxon>fabids</taxon>
        <taxon>Fagales</taxon>
        <taxon>Betulaceae</taxon>
        <taxon>Carpinus</taxon>
    </lineage>
</organism>
<evidence type="ECO:0000259" key="2">
    <source>
        <dbReference type="SMART" id="SM01155"/>
    </source>
</evidence>
<accession>A0A5N6QY89</accession>
<proteinExistence type="predicted"/>
<dbReference type="OrthoDB" id="1932216at2759"/>
<dbReference type="GO" id="GO:0010088">
    <property type="term" value="P:phloem development"/>
    <property type="evidence" value="ECO:0007669"/>
    <property type="project" value="InterPro"/>
</dbReference>
<evidence type="ECO:0000256" key="1">
    <source>
        <dbReference type="SAM" id="MobiDB-lite"/>
    </source>
</evidence>
<keyword evidence="4" id="KW-1185">Reference proteome</keyword>
<dbReference type="SMART" id="SM01155">
    <property type="entry name" value="DUF1713"/>
    <property type="match status" value="1"/>
</dbReference>
<gene>
    <name evidence="3" type="ORF">FH972_007314</name>
</gene>
<dbReference type="PANTHER" id="PTHR33232:SF9">
    <property type="entry name" value="PROTEIN SIEVE ELEMENT OCCLUSION B"/>
    <property type="match status" value="1"/>
</dbReference>
<dbReference type="InterPro" id="IPR039299">
    <property type="entry name" value="SEOA"/>
</dbReference>
<dbReference type="PANTHER" id="PTHR33232">
    <property type="entry name" value="PROTEIN SIEVE ELEMENT OCCLUSION B-LIKE"/>
    <property type="match status" value="1"/>
</dbReference>
<feature type="domain" description="Ribosomal protein mS38 C-terminal" evidence="2">
    <location>
        <begin position="328"/>
        <end position="355"/>
    </location>
</feature>
<dbReference type="EMBL" id="CM017323">
    <property type="protein sequence ID" value="KAE8021421.1"/>
    <property type="molecule type" value="Genomic_DNA"/>
</dbReference>
<dbReference type="InterPro" id="IPR027944">
    <property type="entry name" value="SEO_C"/>
</dbReference>
<dbReference type="Pfam" id="PF08213">
    <property type="entry name" value="COX24_C"/>
    <property type="match status" value="1"/>
</dbReference>